<accession>A0A0U5GGS9</accession>
<evidence type="ECO:0000256" key="1">
    <source>
        <dbReference type="RuleBase" id="RU363097"/>
    </source>
</evidence>
<dbReference type="AlphaFoldDB" id="A0A0U5GGS9"/>
<feature type="domain" description="Thioester reductase (TE)" evidence="2">
    <location>
        <begin position="15"/>
        <end position="285"/>
    </location>
</feature>
<dbReference type="InterPro" id="IPR013120">
    <property type="entry name" value="FAR_NAD-bd"/>
</dbReference>
<dbReference type="EC" id="1.2.1.84" evidence="1"/>
<comment type="function">
    <text evidence="1">Catalyzes the reduction of fatty acyl-CoA to fatty alcohols.</text>
</comment>
<evidence type="ECO:0000313" key="4">
    <source>
        <dbReference type="Proteomes" id="UP000054771"/>
    </source>
</evidence>
<dbReference type="GO" id="GO:0102965">
    <property type="term" value="F:alcohol-forming long-chain fatty acyl-CoA reductase activity"/>
    <property type="evidence" value="ECO:0007669"/>
    <property type="project" value="UniProtKB-EC"/>
</dbReference>
<organism evidence="3 4">
    <name type="scientific">Aspergillus calidoustus</name>
    <dbReference type="NCBI Taxonomy" id="454130"/>
    <lineage>
        <taxon>Eukaryota</taxon>
        <taxon>Fungi</taxon>
        <taxon>Dikarya</taxon>
        <taxon>Ascomycota</taxon>
        <taxon>Pezizomycotina</taxon>
        <taxon>Eurotiomycetes</taxon>
        <taxon>Eurotiomycetidae</taxon>
        <taxon>Eurotiales</taxon>
        <taxon>Aspergillaceae</taxon>
        <taxon>Aspergillus</taxon>
        <taxon>Aspergillus subgen. Nidulantes</taxon>
    </lineage>
</organism>
<dbReference type="InterPro" id="IPR026055">
    <property type="entry name" value="FAR"/>
</dbReference>
<dbReference type="GO" id="GO:0080019">
    <property type="term" value="F:alcohol-forming very long-chain fatty acyl-CoA reductase activity"/>
    <property type="evidence" value="ECO:0007669"/>
    <property type="project" value="InterPro"/>
</dbReference>
<dbReference type="PANTHER" id="PTHR11011:SF45">
    <property type="entry name" value="FATTY ACYL-COA REDUCTASE CG8306-RELATED"/>
    <property type="match status" value="1"/>
</dbReference>
<keyword evidence="1" id="KW-0443">Lipid metabolism</keyword>
<evidence type="ECO:0000313" key="3">
    <source>
        <dbReference type="EMBL" id="CEL10599.1"/>
    </source>
</evidence>
<dbReference type="EMBL" id="CDMC01000019">
    <property type="protein sequence ID" value="CEL10599.1"/>
    <property type="molecule type" value="Genomic_DNA"/>
</dbReference>
<name>A0A0U5GGS9_ASPCI</name>
<keyword evidence="1" id="KW-0444">Lipid biosynthesis</keyword>
<keyword evidence="1" id="KW-0560">Oxidoreductase</keyword>
<dbReference type="PANTHER" id="PTHR11011">
    <property type="entry name" value="MALE STERILITY PROTEIN 2-RELATED"/>
    <property type="match status" value="1"/>
</dbReference>
<evidence type="ECO:0000259" key="2">
    <source>
        <dbReference type="Pfam" id="PF07993"/>
    </source>
</evidence>
<dbReference type="STRING" id="454130.A0A0U5GGS9"/>
<dbReference type="SUPFAM" id="SSF51735">
    <property type="entry name" value="NAD(P)-binding Rossmann-fold domains"/>
    <property type="match status" value="1"/>
</dbReference>
<dbReference type="OMA" id="PAICDPY"/>
<sequence>MADEMDWYRGQTVLLTGGTGFLGSCLLYKLTVQVPTRRVFVICRKSVEYAIAKLEELMPEQSDEILDTGKIHFVIGNLGRPDWGMRPADLQRLKDQVTVVLHAAAETSIIANLPQVVQTNCLASLSLLDLLCSFPLLHTLLYISSAFVNIFVPETFIQEEVYILHPDIETKADLHAHLRSIRETGTSPLSQRFPNPYIFSKYLAERAILDQADALPFALLVVRPSLICPAICDPYPSYGVDMVSPVYSALQMIVSSREYGIERLARELPPDAYIDELPVDLVANICLQHLAMGTVGIVHATGDLFFRPTVHEAALFLREYTPCELQGQIRQRQMGEHSSLSAFFFENCKWYCVRSTFGCGRSAQLKESQGTLGLQRACRGPVPIFKDRVERMSRVLVQQLKTSSKGIV</sequence>
<reference evidence="4" key="1">
    <citation type="journal article" date="2016" name="Genome Announc.">
        <title>Draft genome sequences of fungus Aspergillus calidoustus.</title>
        <authorList>
            <person name="Horn F."/>
            <person name="Linde J."/>
            <person name="Mattern D.J."/>
            <person name="Walther G."/>
            <person name="Guthke R."/>
            <person name="Scherlach K."/>
            <person name="Martin K."/>
            <person name="Brakhage A.A."/>
            <person name="Petzke L."/>
            <person name="Valiante V."/>
        </authorList>
    </citation>
    <scope>NUCLEOTIDE SEQUENCE [LARGE SCALE GENOMIC DNA]</scope>
    <source>
        <strain evidence="4">SF006504</strain>
    </source>
</reference>
<keyword evidence="1" id="KW-0521">NADP</keyword>
<proteinExistence type="inferred from homology"/>
<protein>
    <recommendedName>
        <fullName evidence="1">Fatty acyl-CoA reductase</fullName>
        <ecNumber evidence="1">1.2.1.84</ecNumber>
    </recommendedName>
</protein>
<comment type="similarity">
    <text evidence="1">Belongs to the fatty acyl-CoA reductase family.</text>
</comment>
<comment type="catalytic activity">
    <reaction evidence="1">
        <text>a long-chain fatty acyl-CoA + 2 NADPH + 2 H(+) = a long-chain primary fatty alcohol + 2 NADP(+) + CoA</text>
        <dbReference type="Rhea" id="RHEA:52716"/>
        <dbReference type="ChEBI" id="CHEBI:15378"/>
        <dbReference type="ChEBI" id="CHEBI:57287"/>
        <dbReference type="ChEBI" id="CHEBI:57783"/>
        <dbReference type="ChEBI" id="CHEBI:58349"/>
        <dbReference type="ChEBI" id="CHEBI:77396"/>
        <dbReference type="ChEBI" id="CHEBI:83139"/>
        <dbReference type="EC" id="1.2.1.84"/>
    </reaction>
</comment>
<dbReference type="GO" id="GO:0005777">
    <property type="term" value="C:peroxisome"/>
    <property type="evidence" value="ECO:0007669"/>
    <property type="project" value="TreeGrafter"/>
</dbReference>
<dbReference type="Proteomes" id="UP000054771">
    <property type="component" value="Unassembled WGS sequence"/>
</dbReference>
<dbReference type="GO" id="GO:0035336">
    <property type="term" value="P:long-chain fatty-acyl-CoA metabolic process"/>
    <property type="evidence" value="ECO:0007669"/>
    <property type="project" value="TreeGrafter"/>
</dbReference>
<dbReference type="Gene3D" id="3.40.50.720">
    <property type="entry name" value="NAD(P)-binding Rossmann-like Domain"/>
    <property type="match status" value="1"/>
</dbReference>
<gene>
    <name evidence="3" type="ORF">ASPCAL13716</name>
</gene>
<keyword evidence="4" id="KW-1185">Reference proteome</keyword>
<dbReference type="OrthoDB" id="429813at2759"/>
<dbReference type="Pfam" id="PF07993">
    <property type="entry name" value="NAD_binding_4"/>
    <property type="match status" value="1"/>
</dbReference>
<dbReference type="InterPro" id="IPR036291">
    <property type="entry name" value="NAD(P)-bd_dom_sf"/>
</dbReference>